<accession>A0A8G2C5Y9</accession>
<evidence type="ECO:0000313" key="3">
    <source>
        <dbReference type="Proteomes" id="UP000199581"/>
    </source>
</evidence>
<sequence>MSSSGDKNETLLQPGRYRHFKGGEYEVLGVARHSEGLEDMVVYRPLYNDTGLWVRPLSMFTELIERNGKKQPRFTFLDKA</sequence>
<dbReference type="Proteomes" id="UP000199581">
    <property type="component" value="Unassembled WGS sequence"/>
</dbReference>
<keyword evidence="3" id="KW-1185">Reference proteome</keyword>
<proteinExistence type="predicted"/>
<dbReference type="AlphaFoldDB" id="A0A8G2C5Y9"/>
<evidence type="ECO:0000259" key="1">
    <source>
        <dbReference type="Pfam" id="PF07866"/>
    </source>
</evidence>
<reference evidence="2 3" key="1">
    <citation type="submission" date="2016-10" db="EMBL/GenBank/DDBJ databases">
        <authorList>
            <person name="Varghese N."/>
            <person name="Submissions S."/>
        </authorList>
    </citation>
    <scope>NUCLEOTIDE SEQUENCE [LARGE SCALE GENOMIC DNA]</scope>
    <source>
        <strain evidence="2 3">DSM 1741</strain>
    </source>
</reference>
<gene>
    <name evidence="2" type="ORF">SAMN05421830_11388</name>
</gene>
<protein>
    <recommendedName>
        <fullName evidence="1">DUF1653 domain-containing protein</fullName>
    </recommendedName>
</protein>
<comment type="caution">
    <text evidence="2">The sequence shown here is derived from an EMBL/GenBank/DDBJ whole genome shotgun (WGS) entry which is preliminary data.</text>
</comment>
<dbReference type="InterPro" id="IPR023387">
    <property type="entry name" value="DUF1653-like_dom"/>
</dbReference>
<dbReference type="InterPro" id="IPR037135">
    <property type="entry name" value="DUF1653-like_dom_sf"/>
</dbReference>
<dbReference type="RefSeq" id="WP_092193784.1">
    <property type="nucleotide sequence ID" value="NZ_FOTO01000013.1"/>
</dbReference>
<dbReference type="OrthoDB" id="371169at2"/>
<feature type="domain" description="DUF1653" evidence="1">
    <location>
        <begin position="15"/>
        <end position="75"/>
    </location>
</feature>
<organism evidence="2 3">
    <name type="scientific">Desulfomicrobium norvegicum (strain DSM 1741 / NCIMB 8310)</name>
    <name type="common">Desulfovibrio baculatus (strain Norway 4)</name>
    <name type="synonym">Desulfovibrio desulfuricans (strain Norway 4)</name>
    <dbReference type="NCBI Taxonomy" id="52561"/>
    <lineage>
        <taxon>Bacteria</taxon>
        <taxon>Pseudomonadati</taxon>
        <taxon>Thermodesulfobacteriota</taxon>
        <taxon>Desulfovibrionia</taxon>
        <taxon>Desulfovibrionales</taxon>
        <taxon>Desulfomicrobiaceae</taxon>
        <taxon>Desulfomicrobium</taxon>
    </lineage>
</organism>
<dbReference type="Gene3D" id="2.30.30.320">
    <property type="entry name" value="DUF1653-like domain"/>
    <property type="match status" value="1"/>
</dbReference>
<name>A0A8G2C5Y9_DESNO</name>
<evidence type="ECO:0000313" key="2">
    <source>
        <dbReference type="EMBL" id="SFM07847.1"/>
    </source>
</evidence>
<dbReference type="Pfam" id="PF07866">
    <property type="entry name" value="DUF1653"/>
    <property type="match status" value="1"/>
</dbReference>
<dbReference type="EMBL" id="FOTO01000013">
    <property type="protein sequence ID" value="SFM07847.1"/>
    <property type="molecule type" value="Genomic_DNA"/>
</dbReference>